<evidence type="ECO:0000256" key="6">
    <source>
        <dbReference type="ARBA" id="ARBA00022840"/>
    </source>
</evidence>
<keyword evidence="12" id="KW-1185">Reference proteome</keyword>
<dbReference type="FunFam" id="1.10.10.10:FF:000322">
    <property type="entry name" value="Probable disease resistance protein At1g63360"/>
    <property type="match status" value="1"/>
</dbReference>
<dbReference type="Pfam" id="PF23559">
    <property type="entry name" value="WHD_DRP"/>
    <property type="match status" value="1"/>
</dbReference>
<evidence type="ECO:0000259" key="7">
    <source>
        <dbReference type="Pfam" id="PF00931"/>
    </source>
</evidence>
<dbReference type="SUPFAM" id="SSF52540">
    <property type="entry name" value="P-loop containing nucleoside triphosphate hydrolases"/>
    <property type="match status" value="1"/>
</dbReference>
<accession>A0ABD2YPR2</accession>
<organism evidence="11 12">
    <name type="scientific">Cinchona calisaya</name>
    <dbReference type="NCBI Taxonomy" id="153742"/>
    <lineage>
        <taxon>Eukaryota</taxon>
        <taxon>Viridiplantae</taxon>
        <taxon>Streptophyta</taxon>
        <taxon>Embryophyta</taxon>
        <taxon>Tracheophyta</taxon>
        <taxon>Spermatophyta</taxon>
        <taxon>Magnoliopsida</taxon>
        <taxon>eudicotyledons</taxon>
        <taxon>Gunneridae</taxon>
        <taxon>Pentapetalae</taxon>
        <taxon>asterids</taxon>
        <taxon>lamiids</taxon>
        <taxon>Gentianales</taxon>
        <taxon>Rubiaceae</taxon>
        <taxon>Cinchonoideae</taxon>
        <taxon>Cinchoneae</taxon>
        <taxon>Cinchona</taxon>
    </lineage>
</organism>
<feature type="domain" description="NB-ARC" evidence="7">
    <location>
        <begin position="175"/>
        <end position="343"/>
    </location>
</feature>
<gene>
    <name evidence="11" type="ORF">ACH5RR_032895</name>
</gene>
<name>A0ABD2YPR2_9GENT</name>
<evidence type="ECO:0000256" key="3">
    <source>
        <dbReference type="ARBA" id="ARBA00022737"/>
    </source>
</evidence>
<evidence type="ECO:0000256" key="5">
    <source>
        <dbReference type="ARBA" id="ARBA00022821"/>
    </source>
</evidence>
<dbReference type="InterPro" id="IPR055414">
    <property type="entry name" value="LRR_R13L4/SHOC2-like"/>
</dbReference>
<dbReference type="GO" id="GO:0051607">
    <property type="term" value="P:defense response to virus"/>
    <property type="evidence" value="ECO:0007669"/>
    <property type="project" value="UniProtKB-ARBA"/>
</dbReference>
<dbReference type="PANTHER" id="PTHR23155">
    <property type="entry name" value="DISEASE RESISTANCE PROTEIN RP"/>
    <property type="match status" value="1"/>
</dbReference>
<dbReference type="Gene3D" id="3.40.50.300">
    <property type="entry name" value="P-loop containing nucleotide triphosphate hydrolases"/>
    <property type="match status" value="1"/>
</dbReference>
<evidence type="ECO:0000259" key="10">
    <source>
        <dbReference type="Pfam" id="PF23598"/>
    </source>
</evidence>
<dbReference type="InterPro" id="IPR041118">
    <property type="entry name" value="Rx_N"/>
</dbReference>
<dbReference type="InterPro" id="IPR027417">
    <property type="entry name" value="P-loop_NTPase"/>
</dbReference>
<dbReference type="SUPFAM" id="SSF52058">
    <property type="entry name" value="L domain-like"/>
    <property type="match status" value="1"/>
</dbReference>
<dbReference type="Pfam" id="PF00931">
    <property type="entry name" value="NB-ARC"/>
    <property type="match status" value="1"/>
</dbReference>
<dbReference type="Gene3D" id="1.10.8.430">
    <property type="entry name" value="Helical domain of apoptotic protease-activating factors"/>
    <property type="match status" value="1"/>
</dbReference>
<dbReference type="FunFam" id="3.40.50.300:FF:001091">
    <property type="entry name" value="Probable disease resistance protein At1g61300"/>
    <property type="match status" value="1"/>
</dbReference>
<comment type="similarity">
    <text evidence="1">Belongs to the disease resistance NB-LRR family.</text>
</comment>
<sequence length="945" mass="108364">MAGAIVSLVLQTLGNMLKEEAMFLSGVTDQVEEVCVELKRMLCFLKDADNRNCKDETIRNWLREIRSLAYRIEDLVETFAIEVESRRSSGHRGIKKVLKRVSGAFSEIRSLHNIGVEIGKVKSDIISITTSLQRYDVRAISEGESSRAANEDRQYQQWQRQTYAHEVEECFVGMEQDIAKLVSLVIDNDDRHRVISVWGMGGLGKTTLARKVYKHVDVQRSFECFAWACITQEAQIKVILQDLSMQLLPEKAEELKFMEHRQLVQLLHQVQTQKKCLVVLDDIWKMDDWKSLLAAFPVAEGDIKVLLTTRNRKVAEIGCLYELQCLNEMEGWELLQRIAFPRKKAGFKIRRDIEDVGIEMVAKCGGLPLAISVLGGILKDKDSLTDWQMVNRYIDSYLSNREDNDERDGGSVAQVLSLSYNELPYHLKLCFLYLGNFEEDENIEARHLYLLWIAEGMVLSQHQRSGETLMEVAQRYLNELGQRSMVQLKVDECAISRRFVSCCLHDMMRDLCLEKGREEEFVKVIDFQSVKQPLSSSYSLTNNAHRLVIHVKNEKDGAASVIGSVQEDCQQSRSLFCLKAVAGFWEKEMFWPQGIVMKNFKFLRVLKFEGFDFDGQKLPIGISNLVHLRLLSLKFCKLDELPPSVANLPLLQTLDIQVKNEIKIPNVLWKMKRLKHLFLSYNHCTEEGNGKLRLYGLSELETLWAVDGKMDEIADLSKLENLRTIYAKVNDDENLWILVNHIIKNCPNLRELNLSIGNCDFISSSEGQILLETILFSKSINRLYFDAQLREFPSYDQPFLQTLVLLSLRCNNMEEDPMETLGKLPQLRILTLSSNAYIGEDLICHEFGFPQLRSLQLFGLPNLVHWRVEKGSMPNLSHLEILYCKYLAMIPHGLTFAVGLKKLVISGMPNVFCDRVKVIDGQEGEDYYKIQHVPSISVSATDDDE</sequence>
<keyword evidence="4" id="KW-0547">Nucleotide-binding</keyword>
<evidence type="ECO:0000313" key="11">
    <source>
        <dbReference type="EMBL" id="KAL3507513.1"/>
    </source>
</evidence>
<evidence type="ECO:0000256" key="4">
    <source>
        <dbReference type="ARBA" id="ARBA00022741"/>
    </source>
</evidence>
<keyword evidence="5" id="KW-0611">Plant defense</keyword>
<dbReference type="EMBL" id="JBJUIK010000013">
    <property type="protein sequence ID" value="KAL3507513.1"/>
    <property type="molecule type" value="Genomic_DNA"/>
</dbReference>
<evidence type="ECO:0000259" key="9">
    <source>
        <dbReference type="Pfam" id="PF23559"/>
    </source>
</evidence>
<feature type="domain" description="Disease resistance N-terminal" evidence="8">
    <location>
        <begin position="5"/>
        <end position="92"/>
    </location>
</feature>
<dbReference type="GO" id="GO:0005524">
    <property type="term" value="F:ATP binding"/>
    <property type="evidence" value="ECO:0007669"/>
    <property type="project" value="UniProtKB-KW"/>
</dbReference>
<reference evidence="11 12" key="1">
    <citation type="submission" date="2024-11" db="EMBL/GenBank/DDBJ databases">
        <title>A near-complete genome assembly of Cinchona calisaya.</title>
        <authorList>
            <person name="Lian D.C."/>
            <person name="Zhao X.W."/>
            <person name="Wei L."/>
        </authorList>
    </citation>
    <scope>NUCLEOTIDE SEQUENCE [LARGE SCALE GENOMIC DNA]</scope>
    <source>
        <tissue evidence="11">Nenye</tissue>
    </source>
</reference>
<dbReference type="InterPro" id="IPR032675">
    <property type="entry name" value="LRR_dom_sf"/>
</dbReference>
<dbReference type="CDD" id="cd14798">
    <property type="entry name" value="RX-CC_like"/>
    <property type="match status" value="1"/>
</dbReference>
<proteinExistence type="inferred from homology"/>
<comment type="caution">
    <text evidence="11">The sequence shown here is derived from an EMBL/GenBank/DDBJ whole genome shotgun (WGS) entry which is preliminary data.</text>
</comment>
<evidence type="ECO:0000259" key="8">
    <source>
        <dbReference type="Pfam" id="PF18052"/>
    </source>
</evidence>
<dbReference type="FunFam" id="1.10.8.430:FF:000003">
    <property type="entry name" value="Probable disease resistance protein At5g66910"/>
    <property type="match status" value="1"/>
</dbReference>
<dbReference type="PANTHER" id="PTHR23155:SF1185">
    <property type="entry name" value="DISEASE RESISTANCE RPP8-LIKE PROTEIN 3-RELATED"/>
    <property type="match status" value="1"/>
</dbReference>
<evidence type="ECO:0008006" key="13">
    <source>
        <dbReference type="Google" id="ProtNLM"/>
    </source>
</evidence>
<feature type="domain" description="Disease resistance protein winged helix" evidence="9">
    <location>
        <begin position="437"/>
        <end position="512"/>
    </location>
</feature>
<dbReference type="Gene3D" id="3.80.10.10">
    <property type="entry name" value="Ribonuclease Inhibitor"/>
    <property type="match status" value="1"/>
</dbReference>
<dbReference type="InterPro" id="IPR042197">
    <property type="entry name" value="Apaf_helical"/>
</dbReference>
<keyword evidence="3" id="KW-0677">Repeat</keyword>
<feature type="domain" description="Disease resistance R13L4/SHOC-2-like LRR" evidence="10">
    <location>
        <begin position="597"/>
        <end position="903"/>
    </location>
</feature>
<dbReference type="Pfam" id="PF23598">
    <property type="entry name" value="LRR_14"/>
    <property type="match status" value="1"/>
</dbReference>
<dbReference type="PRINTS" id="PR00364">
    <property type="entry name" value="DISEASERSIST"/>
</dbReference>
<dbReference type="AlphaFoldDB" id="A0ABD2YPR2"/>
<dbReference type="Pfam" id="PF18052">
    <property type="entry name" value="Rx_N"/>
    <property type="match status" value="1"/>
</dbReference>
<dbReference type="InterPro" id="IPR044974">
    <property type="entry name" value="Disease_R_plants"/>
</dbReference>
<evidence type="ECO:0000256" key="1">
    <source>
        <dbReference type="ARBA" id="ARBA00008894"/>
    </source>
</evidence>
<dbReference type="InterPro" id="IPR036388">
    <property type="entry name" value="WH-like_DNA-bd_sf"/>
</dbReference>
<keyword evidence="2" id="KW-0433">Leucine-rich repeat</keyword>
<evidence type="ECO:0000256" key="2">
    <source>
        <dbReference type="ARBA" id="ARBA00022614"/>
    </source>
</evidence>
<dbReference type="InterPro" id="IPR002182">
    <property type="entry name" value="NB-ARC"/>
</dbReference>
<dbReference type="InterPro" id="IPR058922">
    <property type="entry name" value="WHD_DRP"/>
</dbReference>
<evidence type="ECO:0000313" key="12">
    <source>
        <dbReference type="Proteomes" id="UP001630127"/>
    </source>
</evidence>
<keyword evidence="6" id="KW-0067">ATP-binding</keyword>
<dbReference type="Gene3D" id="1.20.5.4130">
    <property type="match status" value="1"/>
</dbReference>
<dbReference type="Gene3D" id="1.10.10.10">
    <property type="entry name" value="Winged helix-like DNA-binding domain superfamily/Winged helix DNA-binding domain"/>
    <property type="match status" value="1"/>
</dbReference>
<protein>
    <recommendedName>
        <fullName evidence="13">Disease resistance protein At1g50180</fullName>
    </recommendedName>
</protein>
<dbReference type="InterPro" id="IPR038005">
    <property type="entry name" value="RX-like_CC"/>
</dbReference>
<dbReference type="Proteomes" id="UP001630127">
    <property type="component" value="Unassembled WGS sequence"/>
</dbReference>